<sequence>MKFTRGYSQSADEAKRLISSARTILVGAGAGLSTAAGLTYSGERFTKNFADFAQKYGIRDMYSGGFYPFATPEEYWAWWSRQIWLNRYNCPVGGVYVRLNRILQGKDYFVITTNVDHQFRRAGFEKERLFYTQGDYGLFQCSRPCTPATYDNYESIKAMVESRRDMKIPPSLVPRCPVCGAPMVPNLRVDDAFVEDEGWRAAARRYEKFIGKIDSNTVLLELGVGANTPGIIKYPFWAMAREYGATYICVNKGESFAPQEISDRSVCVDGGISAVI</sequence>
<dbReference type="GO" id="GO:0070403">
    <property type="term" value="F:NAD+ binding"/>
    <property type="evidence" value="ECO:0007669"/>
    <property type="project" value="TreeGrafter"/>
</dbReference>
<gene>
    <name evidence="5" type="ORF">IAB94_04260</name>
</gene>
<protein>
    <submittedName>
        <fullName evidence="5">Sir2 silent information regulator family NAD-dependent deacetylase</fullName>
    </submittedName>
</protein>
<dbReference type="PANTHER" id="PTHR11085">
    <property type="entry name" value="NAD-DEPENDENT PROTEIN DEACYLASE SIRTUIN-5, MITOCHONDRIAL-RELATED"/>
    <property type="match status" value="1"/>
</dbReference>
<evidence type="ECO:0000313" key="6">
    <source>
        <dbReference type="Proteomes" id="UP000823913"/>
    </source>
</evidence>
<keyword evidence="3" id="KW-0479">Metal-binding</keyword>
<dbReference type="InterPro" id="IPR026591">
    <property type="entry name" value="Sirtuin_cat_small_dom_sf"/>
</dbReference>
<keyword evidence="3" id="KW-0862">Zinc</keyword>
<dbReference type="PROSITE" id="PS50305">
    <property type="entry name" value="SIRTUIN"/>
    <property type="match status" value="1"/>
</dbReference>
<dbReference type="InterPro" id="IPR026590">
    <property type="entry name" value="Ssirtuin_cat_dom"/>
</dbReference>
<dbReference type="AlphaFoldDB" id="A0A9D1E6X4"/>
<evidence type="ECO:0000259" key="4">
    <source>
        <dbReference type="PROSITE" id="PS50305"/>
    </source>
</evidence>
<dbReference type="SUPFAM" id="SSF52467">
    <property type="entry name" value="DHS-like NAD/FAD-binding domain"/>
    <property type="match status" value="1"/>
</dbReference>
<name>A0A9D1E6X4_9FIRM</name>
<dbReference type="Gene3D" id="3.30.1600.10">
    <property type="entry name" value="SIR2/SIRT2 'Small Domain"/>
    <property type="match status" value="1"/>
</dbReference>
<comment type="caution">
    <text evidence="3">Lacks conserved residue(s) required for the propagation of feature annotation.</text>
</comment>
<evidence type="ECO:0000256" key="3">
    <source>
        <dbReference type="PROSITE-ProRule" id="PRU00236"/>
    </source>
</evidence>
<feature type="binding site" evidence="3">
    <location>
        <position position="145"/>
    </location>
    <ligand>
        <name>Zn(2+)</name>
        <dbReference type="ChEBI" id="CHEBI:29105"/>
    </ligand>
</feature>
<feature type="binding site" evidence="3">
    <location>
        <position position="179"/>
    </location>
    <ligand>
        <name>Zn(2+)</name>
        <dbReference type="ChEBI" id="CHEBI:29105"/>
    </ligand>
</feature>
<evidence type="ECO:0000256" key="1">
    <source>
        <dbReference type="ARBA" id="ARBA00022679"/>
    </source>
</evidence>
<feature type="binding site" evidence="3">
    <location>
        <position position="176"/>
    </location>
    <ligand>
        <name>Zn(2+)</name>
        <dbReference type="ChEBI" id="CHEBI:29105"/>
    </ligand>
</feature>
<evidence type="ECO:0000313" key="5">
    <source>
        <dbReference type="EMBL" id="HIR67239.1"/>
    </source>
</evidence>
<dbReference type="GO" id="GO:0046872">
    <property type="term" value="F:metal ion binding"/>
    <property type="evidence" value="ECO:0007669"/>
    <property type="project" value="UniProtKB-KW"/>
</dbReference>
<feature type="binding site" evidence="3">
    <location>
        <position position="141"/>
    </location>
    <ligand>
        <name>Zn(2+)</name>
        <dbReference type="ChEBI" id="CHEBI:29105"/>
    </ligand>
</feature>
<keyword evidence="2" id="KW-0520">NAD</keyword>
<reference evidence="5" key="2">
    <citation type="journal article" date="2021" name="PeerJ">
        <title>Extensive microbial diversity within the chicken gut microbiome revealed by metagenomics and culture.</title>
        <authorList>
            <person name="Gilroy R."/>
            <person name="Ravi A."/>
            <person name="Getino M."/>
            <person name="Pursley I."/>
            <person name="Horton D.L."/>
            <person name="Alikhan N.F."/>
            <person name="Baker D."/>
            <person name="Gharbi K."/>
            <person name="Hall N."/>
            <person name="Watson M."/>
            <person name="Adriaenssens E.M."/>
            <person name="Foster-Nyarko E."/>
            <person name="Jarju S."/>
            <person name="Secka A."/>
            <person name="Antonio M."/>
            <person name="Oren A."/>
            <person name="Chaudhuri R.R."/>
            <person name="La Ragione R."/>
            <person name="Hildebrand F."/>
            <person name="Pallen M.J."/>
        </authorList>
    </citation>
    <scope>NUCLEOTIDE SEQUENCE</scope>
    <source>
        <strain evidence="5">ChiW16-3235</strain>
    </source>
</reference>
<accession>A0A9D1E6X4</accession>
<comment type="caution">
    <text evidence="5">The sequence shown here is derived from an EMBL/GenBank/DDBJ whole genome shotgun (WGS) entry which is preliminary data.</text>
</comment>
<dbReference type="GO" id="GO:0017136">
    <property type="term" value="F:histone deacetylase activity, NAD-dependent"/>
    <property type="evidence" value="ECO:0007669"/>
    <property type="project" value="TreeGrafter"/>
</dbReference>
<dbReference type="Proteomes" id="UP000823913">
    <property type="component" value="Unassembled WGS sequence"/>
</dbReference>
<dbReference type="InterPro" id="IPR029035">
    <property type="entry name" value="DHS-like_NAD/FAD-binding_dom"/>
</dbReference>
<evidence type="ECO:0000256" key="2">
    <source>
        <dbReference type="ARBA" id="ARBA00023027"/>
    </source>
</evidence>
<reference evidence="5" key="1">
    <citation type="submission" date="2020-10" db="EMBL/GenBank/DDBJ databases">
        <authorList>
            <person name="Gilroy R."/>
        </authorList>
    </citation>
    <scope>NUCLEOTIDE SEQUENCE</scope>
    <source>
        <strain evidence="5">ChiW16-3235</strain>
    </source>
</reference>
<proteinExistence type="predicted"/>
<keyword evidence="1" id="KW-0808">Transferase</keyword>
<organism evidence="5 6">
    <name type="scientific">Candidatus Coproplasma avicola</name>
    <dbReference type="NCBI Taxonomy" id="2840744"/>
    <lineage>
        <taxon>Bacteria</taxon>
        <taxon>Bacillati</taxon>
        <taxon>Bacillota</taxon>
        <taxon>Clostridia</taxon>
        <taxon>Eubacteriales</taxon>
        <taxon>Candidatus Coproplasma</taxon>
    </lineage>
</organism>
<dbReference type="InterPro" id="IPR050134">
    <property type="entry name" value="NAD-dep_sirtuin_deacylases"/>
</dbReference>
<dbReference type="EMBL" id="DVHK01000090">
    <property type="protein sequence ID" value="HIR67239.1"/>
    <property type="molecule type" value="Genomic_DNA"/>
</dbReference>
<dbReference type="Gene3D" id="3.40.50.1220">
    <property type="entry name" value="TPP-binding domain"/>
    <property type="match status" value="1"/>
</dbReference>
<dbReference type="PANTHER" id="PTHR11085:SF10">
    <property type="entry name" value="NAD-DEPENDENT PROTEIN DEACYLASE SIRTUIN-5, MITOCHONDRIAL-RELATED"/>
    <property type="match status" value="1"/>
</dbReference>
<feature type="domain" description="Deacetylase sirtuin-type" evidence="4">
    <location>
        <begin position="4"/>
        <end position="276"/>
    </location>
</feature>